<feature type="domain" description="Bypass of forespore C C-terminal" evidence="1">
    <location>
        <begin position="127"/>
        <end position="203"/>
    </location>
</feature>
<organism evidence="2 3">
    <name type="scientific">Paenibacillus albiflavus</name>
    <dbReference type="NCBI Taxonomy" id="2545760"/>
    <lineage>
        <taxon>Bacteria</taxon>
        <taxon>Bacillati</taxon>
        <taxon>Bacillota</taxon>
        <taxon>Bacilli</taxon>
        <taxon>Bacillales</taxon>
        <taxon>Paenibacillaceae</taxon>
        <taxon>Paenibacillus</taxon>
    </lineage>
</organism>
<evidence type="ECO:0000313" key="3">
    <source>
        <dbReference type="Proteomes" id="UP000295418"/>
    </source>
</evidence>
<dbReference type="InterPro" id="IPR015050">
    <property type="entry name" value="BofC_C"/>
</dbReference>
<evidence type="ECO:0000259" key="1">
    <source>
        <dbReference type="Pfam" id="PF08955"/>
    </source>
</evidence>
<gene>
    <name evidence="2" type="ORF">E0485_18415</name>
</gene>
<dbReference type="AlphaFoldDB" id="A0A4R4E623"/>
<dbReference type="Gene3D" id="3.30.70.1740">
    <property type="entry name" value="Bypass-of-forespore C, C-terminal domain"/>
    <property type="match status" value="1"/>
</dbReference>
<proteinExistence type="predicted"/>
<dbReference type="InterPro" id="IPR038117">
    <property type="entry name" value="BofC_C_sf"/>
</dbReference>
<accession>A0A4R4E623</accession>
<dbReference type="RefSeq" id="WP_132419536.1">
    <property type="nucleotide sequence ID" value="NZ_SKFG01000022.1"/>
</dbReference>
<evidence type="ECO:0000313" key="2">
    <source>
        <dbReference type="EMBL" id="TCZ75124.1"/>
    </source>
</evidence>
<protein>
    <recommendedName>
        <fullName evidence="1">Bypass of forespore C C-terminal domain-containing protein</fullName>
    </recommendedName>
</protein>
<keyword evidence="3" id="KW-1185">Reference proteome</keyword>
<dbReference type="Pfam" id="PF08955">
    <property type="entry name" value="BofC_C"/>
    <property type="match status" value="1"/>
</dbReference>
<reference evidence="2 3" key="1">
    <citation type="submission" date="2019-03" db="EMBL/GenBank/DDBJ databases">
        <authorList>
            <person name="Kim M.K.M."/>
        </authorList>
    </citation>
    <scope>NUCLEOTIDE SEQUENCE [LARGE SCALE GENOMIC DNA]</scope>
    <source>
        <strain evidence="2 3">18JY21-1</strain>
    </source>
</reference>
<comment type="caution">
    <text evidence="2">The sequence shown here is derived from an EMBL/GenBank/DDBJ whole genome shotgun (WGS) entry which is preliminary data.</text>
</comment>
<sequence length="222" mass="24580">MIMSMLKQLKKKLRRKVKWISLGISALLVIPVLLYWSGSDKSQSVFEPVASDEPLSWEVSNQAVLGNLTKLKQSKEVVIQKTFVCGEELQRIGTRTPGEIAKLVKEHPAWRLSIQGEDQVYLTEHIQDLSASCKEAAYFGVDESGVLSLFDGIPMQNKVIQSFFQLNIPYLKSALPPETVAQLFAGIRVTDIDEYNSVLSTFADYARAGADQLAGSSKAEGQ</sequence>
<dbReference type="Proteomes" id="UP000295418">
    <property type="component" value="Unassembled WGS sequence"/>
</dbReference>
<dbReference type="OrthoDB" id="2678751at2"/>
<dbReference type="EMBL" id="SKFG01000022">
    <property type="protein sequence ID" value="TCZ75124.1"/>
    <property type="molecule type" value="Genomic_DNA"/>
</dbReference>
<name>A0A4R4E623_9BACL</name>